<dbReference type="GO" id="GO:0006260">
    <property type="term" value="P:DNA replication"/>
    <property type="evidence" value="ECO:0007669"/>
    <property type="project" value="InterPro"/>
</dbReference>
<dbReference type="NCBIfam" id="NF006358">
    <property type="entry name" value="PRK08579.1"/>
    <property type="match status" value="1"/>
</dbReference>
<dbReference type="InterPro" id="IPR012833">
    <property type="entry name" value="NrdD"/>
</dbReference>
<protein>
    <submittedName>
        <fullName evidence="1">Anaerobic ribonucleoside-triphosphate reductase</fullName>
    </submittedName>
</protein>
<dbReference type="GO" id="GO:0031250">
    <property type="term" value="C:anaerobic ribonucleoside-triphosphate reductase complex"/>
    <property type="evidence" value="ECO:0007669"/>
    <property type="project" value="TreeGrafter"/>
</dbReference>
<dbReference type="PANTHER" id="PTHR21075">
    <property type="entry name" value="ANAEROBIC RIBONUCLEOSIDE-TRIPHOSPHATE REDUCTASE"/>
    <property type="match status" value="1"/>
</dbReference>
<dbReference type="SUPFAM" id="SSF51998">
    <property type="entry name" value="PFL-like glycyl radical enzymes"/>
    <property type="match status" value="1"/>
</dbReference>
<organism evidence="1 2">
    <name type="scientific">Pyrolobus fumarii (strain DSM 11204 / 1A)</name>
    <dbReference type="NCBI Taxonomy" id="694429"/>
    <lineage>
        <taxon>Archaea</taxon>
        <taxon>Thermoproteota</taxon>
        <taxon>Thermoprotei</taxon>
        <taxon>Desulfurococcales</taxon>
        <taxon>Pyrodictiaceae</taxon>
        <taxon>Pyrolobus</taxon>
    </lineage>
</organism>
<dbReference type="GeneID" id="11139062"/>
<dbReference type="GO" id="GO:0009265">
    <property type="term" value="P:2'-deoxyribonucleotide biosynthetic process"/>
    <property type="evidence" value="ECO:0007669"/>
    <property type="project" value="TreeGrafter"/>
</dbReference>
<dbReference type="STRING" id="694429.Pyrfu_0600"/>
<dbReference type="Pfam" id="PF13597">
    <property type="entry name" value="NRDD"/>
    <property type="match status" value="1"/>
</dbReference>
<proteinExistence type="predicted"/>
<dbReference type="InParanoid" id="G0EH19"/>
<dbReference type="Proteomes" id="UP000001037">
    <property type="component" value="Chromosome"/>
</dbReference>
<evidence type="ECO:0000313" key="2">
    <source>
        <dbReference type="Proteomes" id="UP000001037"/>
    </source>
</evidence>
<keyword evidence="2" id="KW-1185">Reference proteome</keyword>
<dbReference type="RefSeq" id="WP_014026146.1">
    <property type="nucleotide sequence ID" value="NC_015931.1"/>
</dbReference>
<evidence type="ECO:0000313" key="1">
    <source>
        <dbReference type="EMBL" id="AEM38469.1"/>
    </source>
</evidence>
<dbReference type="HOGENOM" id="CLU_002707_0_2_2"/>
<dbReference type="GO" id="GO:0004748">
    <property type="term" value="F:ribonucleoside-diphosphate reductase activity, thioredoxin disulfide as acceptor"/>
    <property type="evidence" value="ECO:0007669"/>
    <property type="project" value="TreeGrafter"/>
</dbReference>
<dbReference type="GO" id="GO:0008998">
    <property type="term" value="F:ribonucleoside-triphosphate reductase (thioredoxin) activity"/>
    <property type="evidence" value="ECO:0007669"/>
    <property type="project" value="InterPro"/>
</dbReference>
<reference evidence="1 2" key="1">
    <citation type="journal article" date="2011" name="Stand. Genomic Sci.">
        <title>Complete genome sequence of the hyperthermophilic chemolithoautotroph Pyrolobus fumarii type strain (1A).</title>
        <authorList>
            <person name="Anderson I."/>
            <person name="Goker M."/>
            <person name="Nolan M."/>
            <person name="Lucas S."/>
            <person name="Hammon N."/>
            <person name="Deshpande S."/>
            <person name="Cheng J.F."/>
            <person name="Tapia R."/>
            <person name="Han C."/>
            <person name="Goodwin L."/>
            <person name="Pitluck S."/>
            <person name="Huntemann M."/>
            <person name="Liolios K."/>
            <person name="Ivanova N."/>
            <person name="Pagani I."/>
            <person name="Mavromatis K."/>
            <person name="Ovchinikova G."/>
            <person name="Pati A."/>
            <person name="Chen A."/>
            <person name="Palaniappan K."/>
            <person name="Land M."/>
            <person name="Hauser L."/>
            <person name="Brambilla E.M."/>
            <person name="Huber H."/>
            <person name="Yasawong M."/>
            <person name="Rohde M."/>
            <person name="Spring S."/>
            <person name="Abt B."/>
            <person name="Sikorski J."/>
            <person name="Wirth R."/>
            <person name="Detter J.C."/>
            <person name="Woyke T."/>
            <person name="Bristow J."/>
            <person name="Eisen J.A."/>
            <person name="Markowitz V."/>
            <person name="Hugenholtz P."/>
            <person name="Kyrpides N.C."/>
            <person name="Klenk H.P."/>
            <person name="Lapidus A."/>
        </authorList>
    </citation>
    <scope>NUCLEOTIDE SEQUENCE [LARGE SCALE GENOMIC DNA]</scope>
    <source>
        <strain evidence="2">DSM 11204 / 1A</strain>
    </source>
</reference>
<dbReference type="AlphaFoldDB" id="G0EH19"/>
<gene>
    <name evidence="1" type="ordered locus">Pyrfu_0600</name>
</gene>
<dbReference type="eggNOG" id="arCOG04889">
    <property type="taxonomic scope" value="Archaea"/>
</dbReference>
<dbReference type="Gene3D" id="3.20.70.20">
    <property type="match status" value="1"/>
</dbReference>
<dbReference type="KEGG" id="pfm:Pyrfu_0600"/>
<dbReference type="NCBIfam" id="TIGR02487">
    <property type="entry name" value="NrdD"/>
    <property type="match status" value="1"/>
</dbReference>
<dbReference type="EMBL" id="CP002838">
    <property type="protein sequence ID" value="AEM38469.1"/>
    <property type="molecule type" value="Genomic_DNA"/>
</dbReference>
<dbReference type="PANTHER" id="PTHR21075:SF0">
    <property type="entry name" value="ANAEROBIC RIBONUCLEOSIDE-TRIPHOSPHATE REDUCTASE"/>
    <property type="match status" value="1"/>
</dbReference>
<name>G0EH19_PYRF1</name>
<sequence>MARSSRVVAEYLERSSLDVLENANRYPGPTGLLTHVAEKALEPLIADALPARLYKLHETGLIYIHKLPYALFVPYCSGHSVERLLRKGLETPTITARPARHFDTYVDHVANYLVAMQHYFSGAQAFGAVELYAGPFIRRDGLDYSAVKQGVQRLIYNLNFPSRAGMQTPFTNFTVVLDASRKKLERDPAIHGGVEVGKLGEYLDEAVLFTRALAEIHAGGDAAGRPFTFPIPTYMTTSKLLFEDPELFEAVFTAAARKGTGYWLNTRVVDPDASFAMCCRINIDMNELRVALRAGPKSFRIRNLRRELEEAREEYIRNLEKQRMGGVWALPDVTGSKAVVTLNVPRLVVEADRDDERLEELLDMVLGIVREGLLWFAERYARLAREHPSFYQMPLEYIPEVFKLTGSPYFLTVGILGLPEAAAIIEGDPRLWTEGSRRDWLRAAEWMKKFVERVVAETRRWSIETSVPFNVEEVPGESAAAKLARRDTRLYPWMLDYLPDREEPIYSTSIAPYYAPMELWERVEVEERVQPVFTGGVMMHIFLGEEPDPEALASLTRRLTANTNLVYWSYTPAISVCPRCGWSGVGIHTACPRCGAQTEIWSRIIGYYRPVNKTWSLPRRREFAHRWHYTSTGGYKPHDTGFKP</sequence>
<accession>G0EH19</accession>